<comment type="caution">
    <text evidence="2">The sequence shown here is derived from an EMBL/GenBank/DDBJ whole genome shotgun (WGS) entry which is preliminary data.</text>
</comment>
<reference evidence="2" key="1">
    <citation type="journal article" date="2014" name="Front. Microbiol.">
        <title>High frequency of phylogenetically diverse reductive dehalogenase-homologous genes in deep subseafloor sedimentary metagenomes.</title>
        <authorList>
            <person name="Kawai M."/>
            <person name="Futagami T."/>
            <person name="Toyoda A."/>
            <person name="Takaki Y."/>
            <person name="Nishi S."/>
            <person name="Hori S."/>
            <person name="Arai W."/>
            <person name="Tsubouchi T."/>
            <person name="Morono Y."/>
            <person name="Uchiyama I."/>
            <person name="Ito T."/>
            <person name="Fujiyama A."/>
            <person name="Inagaki F."/>
            <person name="Takami H."/>
        </authorList>
    </citation>
    <scope>NUCLEOTIDE SEQUENCE</scope>
    <source>
        <strain evidence="2">Expedition CK06-06</strain>
    </source>
</reference>
<dbReference type="InterPro" id="IPR036013">
    <property type="entry name" value="Band_7/SPFH_dom_sf"/>
</dbReference>
<feature type="non-terminal residue" evidence="2">
    <location>
        <position position="199"/>
    </location>
</feature>
<dbReference type="EMBL" id="BARS01015222">
    <property type="protein sequence ID" value="GAF88141.1"/>
    <property type="molecule type" value="Genomic_DNA"/>
</dbReference>
<name>X0TLJ0_9ZZZZ</name>
<dbReference type="PANTHER" id="PTHR42911:SF2">
    <property type="entry name" value="PROHIBITIN FAMILY PROTEIN"/>
    <property type="match status" value="1"/>
</dbReference>
<organism evidence="2">
    <name type="scientific">marine sediment metagenome</name>
    <dbReference type="NCBI Taxonomy" id="412755"/>
    <lineage>
        <taxon>unclassified sequences</taxon>
        <taxon>metagenomes</taxon>
        <taxon>ecological metagenomes</taxon>
    </lineage>
</organism>
<dbReference type="SMART" id="SM00244">
    <property type="entry name" value="PHB"/>
    <property type="match status" value="1"/>
</dbReference>
<dbReference type="Gene3D" id="3.30.479.30">
    <property type="entry name" value="Band 7 domain"/>
    <property type="match status" value="1"/>
</dbReference>
<feature type="domain" description="Band 7" evidence="1">
    <location>
        <begin position="22"/>
        <end position="193"/>
    </location>
</feature>
<dbReference type="InterPro" id="IPR001107">
    <property type="entry name" value="Band_7"/>
</dbReference>
<proteinExistence type="predicted"/>
<dbReference type="AlphaFoldDB" id="X0TLJ0"/>
<gene>
    <name evidence="2" type="ORF">S01H1_25241</name>
</gene>
<accession>X0TLJ0</accession>
<evidence type="ECO:0000259" key="1">
    <source>
        <dbReference type="SMART" id="SM00244"/>
    </source>
</evidence>
<protein>
    <recommendedName>
        <fullName evidence="1">Band 7 domain-containing protein</fullName>
    </recommendedName>
</protein>
<evidence type="ECO:0000313" key="2">
    <source>
        <dbReference type="EMBL" id="GAF88141.1"/>
    </source>
</evidence>
<dbReference type="SUPFAM" id="SSF117892">
    <property type="entry name" value="Band 7/SPFH domain"/>
    <property type="match status" value="1"/>
</dbReference>
<sequence length="199" mass="23225">MKKHMGMFLLAMLVVAALLVSTVTYQLEFTEYGLIKRFGKTVSDFDGSTDAGLKFKWPWPVERLVKYDARTNVLEETLEELETRDRNNVLVTLYCAWKIADPVKFHAKTERFDKAEKQLRTLLRSEKKVIGMYNMQDLINTNPKAMRIPEIERDIYQRVQERAREDYGIQIVRVGIKSLGLPEFVSEQVITNMKGEFRP</sequence>
<dbReference type="Pfam" id="PF01145">
    <property type="entry name" value="Band_7"/>
    <property type="match status" value="1"/>
</dbReference>
<dbReference type="PANTHER" id="PTHR42911">
    <property type="entry name" value="MODULATOR OF FTSH PROTEASE HFLC"/>
    <property type="match status" value="1"/>
</dbReference>